<name>A0A1J7G9M7_LUPAN</name>
<evidence type="ECO:0000313" key="2">
    <source>
        <dbReference type="Proteomes" id="UP000188354"/>
    </source>
</evidence>
<gene>
    <name evidence="1" type="ORF">TanjilG_11568</name>
</gene>
<protein>
    <submittedName>
        <fullName evidence="1">Uncharacterized protein</fullName>
    </submittedName>
</protein>
<organism evidence="1 2">
    <name type="scientific">Lupinus angustifolius</name>
    <name type="common">Narrow-leaved blue lupine</name>
    <dbReference type="NCBI Taxonomy" id="3871"/>
    <lineage>
        <taxon>Eukaryota</taxon>
        <taxon>Viridiplantae</taxon>
        <taxon>Streptophyta</taxon>
        <taxon>Embryophyta</taxon>
        <taxon>Tracheophyta</taxon>
        <taxon>Spermatophyta</taxon>
        <taxon>Magnoliopsida</taxon>
        <taxon>eudicotyledons</taxon>
        <taxon>Gunneridae</taxon>
        <taxon>Pentapetalae</taxon>
        <taxon>rosids</taxon>
        <taxon>fabids</taxon>
        <taxon>Fabales</taxon>
        <taxon>Fabaceae</taxon>
        <taxon>Papilionoideae</taxon>
        <taxon>50 kb inversion clade</taxon>
        <taxon>genistoids sensu lato</taxon>
        <taxon>core genistoids</taxon>
        <taxon>Genisteae</taxon>
        <taxon>Lupinus</taxon>
    </lineage>
</organism>
<dbReference type="AlphaFoldDB" id="A0A1J7G9M7"/>
<evidence type="ECO:0000313" key="1">
    <source>
        <dbReference type="EMBL" id="OIV97051.1"/>
    </source>
</evidence>
<sequence length="151" mass="16977">MENGKSHDHGVQPNIVNNNMFDDLLKFDNYIRSVLPSVRLSLPSTPTNIAATIVVTDSMLLNESTTTKCYYKSEKVALGHARSFSLDSFFLVGDNDGKEFSGKDAEEGNMKHHFLKRNSVPEKLDEMGDAWILANGKSADKSNERENYWCK</sequence>
<dbReference type="EMBL" id="CM007375">
    <property type="protein sequence ID" value="OIV97051.1"/>
    <property type="molecule type" value="Genomic_DNA"/>
</dbReference>
<accession>A0A1J7G9M7</accession>
<dbReference type="Proteomes" id="UP000188354">
    <property type="component" value="Chromosome LG15"/>
</dbReference>
<dbReference type="Gramene" id="OIV97051">
    <property type="protein sequence ID" value="OIV97051"/>
    <property type="gene ID" value="TanjilG_11568"/>
</dbReference>
<proteinExistence type="predicted"/>
<keyword evidence="2" id="KW-1185">Reference proteome</keyword>
<reference evidence="1 2" key="1">
    <citation type="journal article" date="2017" name="Plant Biotechnol. J.">
        <title>A comprehensive draft genome sequence for lupin (Lupinus angustifolius), an emerging health food: insights into plant-microbe interactions and legume evolution.</title>
        <authorList>
            <person name="Hane J.K."/>
            <person name="Ming Y."/>
            <person name="Kamphuis L.G."/>
            <person name="Nelson M.N."/>
            <person name="Garg G."/>
            <person name="Atkins C.A."/>
            <person name="Bayer P.E."/>
            <person name="Bravo A."/>
            <person name="Bringans S."/>
            <person name="Cannon S."/>
            <person name="Edwards D."/>
            <person name="Foley R."/>
            <person name="Gao L.L."/>
            <person name="Harrison M.J."/>
            <person name="Huang W."/>
            <person name="Hurgobin B."/>
            <person name="Li S."/>
            <person name="Liu C.W."/>
            <person name="McGrath A."/>
            <person name="Morahan G."/>
            <person name="Murray J."/>
            <person name="Weller J."/>
            <person name="Jian J."/>
            <person name="Singh K.B."/>
        </authorList>
    </citation>
    <scope>NUCLEOTIDE SEQUENCE [LARGE SCALE GENOMIC DNA]</scope>
    <source>
        <strain evidence="2">cv. Tanjil</strain>
        <tissue evidence="1">Whole plant</tissue>
    </source>
</reference>